<dbReference type="Proteomes" id="UP001597322">
    <property type="component" value="Unassembled WGS sequence"/>
</dbReference>
<keyword evidence="3" id="KW-1185">Reference proteome</keyword>
<gene>
    <name evidence="2" type="ORF">ACFSE1_18965</name>
</gene>
<protein>
    <submittedName>
        <fullName evidence="2">Uncharacterized protein</fullName>
    </submittedName>
</protein>
<dbReference type="RefSeq" id="WP_377405047.1">
    <property type="nucleotide sequence ID" value="NZ_JBHUEQ010000039.1"/>
</dbReference>
<evidence type="ECO:0000256" key="1">
    <source>
        <dbReference type="SAM" id="MobiDB-lite"/>
    </source>
</evidence>
<proteinExistence type="predicted"/>
<comment type="caution">
    <text evidence="2">The sequence shown here is derived from an EMBL/GenBank/DDBJ whole genome shotgun (WGS) entry which is preliminary data.</text>
</comment>
<accession>A0ABW4M9S2</accession>
<reference evidence="3" key="1">
    <citation type="journal article" date="2019" name="Int. J. Syst. Evol. Microbiol.">
        <title>The Global Catalogue of Microorganisms (GCM) 10K type strain sequencing project: providing services to taxonomists for standard genome sequencing and annotation.</title>
        <authorList>
            <consortium name="The Broad Institute Genomics Platform"/>
            <consortium name="The Broad Institute Genome Sequencing Center for Infectious Disease"/>
            <person name="Wu L."/>
            <person name="Ma J."/>
        </authorList>
    </citation>
    <scope>NUCLEOTIDE SEQUENCE [LARGE SCALE GENOMIC DNA]</scope>
    <source>
        <strain evidence="3">CG52</strain>
    </source>
</reference>
<feature type="region of interest" description="Disordered" evidence="1">
    <location>
        <begin position="1"/>
        <end position="28"/>
    </location>
</feature>
<organism evidence="2 3">
    <name type="scientific">Rhizobium helianthi</name>
    <dbReference type="NCBI Taxonomy" id="1132695"/>
    <lineage>
        <taxon>Bacteria</taxon>
        <taxon>Pseudomonadati</taxon>
        <taxon>Pseudomonadota</taxon>
        <taxon>Alphaproteobacteria</taxon>
        <taxon>Hyphomicrobiales</taxon>
        <taxon>Rhizobiaceae</taxon>
        <taxon>Rhizobium/Agrobacterium group</taxon>
        <taxon>Rhizobium</taxon>
    </lineage>
</organism>
<dbReference type="EMBL" id="JBHUEQ010000039">
    <property type="protein sequence ID" value="MFD1747557.1"/>
    <property type="molecule type" value="Genomic_DNA"/>
</dbReference>
<evidence type="ECO:0000313" key="2">
    <source>
        <dbReference type="EMBL" id="MFD1747557.1"/>
    </source>
</evidence>
<evidence type="ECO:0000313" key="3">
    <source>
        <dbReference type="Proteomes" id="UP001597322"/>
    </source>
</evidence>
<name>A0ABW4M9S2_9HYPH</name>
<sequence>MISRLQTGHLGEPAATSSSQVSAIDPASTKLAPYERTARKAEVGGGFALTSDYKPPVAGSLLDRLPSFLMGDQAKAPGGLLVDIREPVVEAPSSGGGQFDKAIEDYRNAQKESTSYALVSALVQTAMSSFKRLTQGQ</sequence>